<dbReference type="Gramene" id="AET7Gv20331100.1">
    <property type="protein sequence ID" value="AET7Gv20331100.1"/>
    <property type="gene ID" value="AET7Gv20331100"/>
</dbReference>
<evidence type="ECO:0000313" key="1">
    <source>
        <dbReference type="EnsemblPlants" id="AET7Gv20331100.1"/>
    </source>
</evidence>
<reference evidence="1" key="3">
    <citation type="journal article" date="2017" name="Nature">
        <title>Genome sequence of the progenitor of the wheat D genome Aegilops tauschii.</title>
        <authorList>
            <person name="Luo M.C."/>
            <person name="Gu Y.Q."/>
            <person name="Puiu D."/>
            <person name="Wang H."/>
            <person name="Twardziok S.O."/>
            <person name="Deal K.R."/>
            <person name="Huo N."/>
            <person name="Zhu T."/>
            <person name="Wang L."/>
            <person name="Wang Y."/>
            <person name="McGuire P.E."/>
            <person name="Liu S."/>
            <person name="Long H."/>
            <person name="Ramasamy R.K."/>
            <person name="Rodriguez J.C."/>
            <person name="Van S.L."/>
            <person name="Yuan L."/>
            <person name="Wang Z."/>
            <person name="Xia Z."/>
            <person name="Xiao L."/>
            <person name="Anderson O.D."/>
            <person name="Ouyang S."/>
            <person name="Liang Y."/>
            <person name="Zimin A.V."/>
            <person name="Pertea G."/>
            <person name="Qi P."/>
            <person name="Bennetzen J.L."/>
            <person name="Dai X."/>
            <person name="Dawson M.W."/>
            <person name="Muller H.G."/>
            <person name="Kugler K."/>
            <person name="Rivarola-Duarte L."/>
            <person name="Spannagl M."/>
            <person name="Mayer K.F.X."/>
            <person name="Lu F.H."/>
            <person name="Bevan M.W."/>
            <person name="Leroy P."/>
            <person name="Li P."/>
            <person name="You F.M."/>
            <person name="Sun Q."/>
            <person name="Liu Z."/>
            <person name="Lyons E."/>
            <person name="Wicker T."/>
            <person name="Salzberg S.L."/>
            <person name="Devos K.M."/>
            <person name="Dvorak J."/>
        </authorList>
    </citation>
    <scope>NUCLEOTIDE SEQUENCE [LARGE SCALE GENOMIC DNA]</scope>
    <source>
        <strain evidence="1">cv. AL8/78</strain>
    </source>
</reference>
<reference evidence="1" key="4">
    <citation type="submission" date="2019-03" db="UniProtKB">
        <authorList>
            <consortium name="EnsemblPlants"/>
        </authorList>
    </citation>
    <scope>IDENTIFICATION</scope>
</reference>
<dbReference type="EnsemblPlants" id="AET7Gv20331100.1">
    <property type="protein sequence ID" value="AET7Gv20331100.1"/>
    <property type="gene ID" value="AET7Gv20331100"/>
</dbReference>
<proteinExistence type="predicted"/>
<organism evidence="1 2">
    <name type="scientific">Aegilops tauschii subsp. strangulata</name>
    <name type="common">Goatgrass</name>
    <dbReference type="NCBI Taxonomy" id="200361"/>
    <lineage>
        <taxon>Eukaryota</taxon>
        <taxon>Viridiplantae</taxon>
        <taxon>Streptophyta</taxon>
        <taxon>Embryophyta</taxon>
        <taxon>Tracheophyta</taxon>
        <taxon>Spermatophyta</taxon>
        <taxon>Magnoliopsida</taxon>
        <taxon>Liliopsida</taxon>
        <taxon>Poales</taxon>
        <taxon>Poaceae</taxon>
        <taxon>BOP clade</taxon>
        <taxon>Pooideae</taxon>
        <taxon>Triticodae</taxon>
        <taxon>Triticeae</taxon>
        <taxon>Triticinae</taxon>
        <taxon>Aegilops</taxon>
    </lineage>
</organism>
<dbReference type="AlphaFoldDB" id="A0A453QV27"/>
<sequence length="81" mass="9149">GSAPGRKKTNPTVTNTMSERRELNHIHCLDLLATSTPYPARRLFFSVFIDHYSIYSDLHTSIEILDIECHSLKRSVVACSS</sequence>
<accession>A0A453QV27</accession>
<keyword evidence="2" id="KW-1185">Reference proteome</keyword>
<reference evidence="1" key="5">
    <citation type="journal article" date="2021" name="G3 (Bethesda)">
        <title>Aegilops tauschii genome assembly Aet v5.0 features greater sequence contiguity and improved annotation.</title>
        <authorList>
            <person name="Wang L."/>
            <person name="Zhu T."/>
            <person name="Rodriguez J.C."/>
            <person name="Deal K.R."/>
            <person name="Dubcovsky J."/>
            <person name="McGuire P.E."/>
            <person name="Lux T."/>
            <person name="Spannagl M."/>
            <person name="Mayer K.F.X."/>
            <person name="Baldrich P."/>
            <person name="Meyers B.C."/>
            <person name="Huo N."/>
            <person name="Gu Y.Q."/>
            <person name="Zhou H."/>
            <person name="Devos K.M."/>
            <person name="Bennetzen J.L."/>
            <person name="Unver T."/>
            <person name="Budak H."/>
            <person name="Gulick P.J."/>
            <person name="Galiba G."/>
            <person name="Kalapos B."/>
            <person name="Nelson D.R."/>
            <person name="Li P."/>
            <person name="You F.M."/>
            <person name="Luo M.C."/>
            <person name="Dvorak J."/>
        </authorList>
    </citation>
    <scope>NUCLEOTIDE SEQUENCE [LARGE SCALE GENOMIC DNA]</scope>
    <source>
        <strain evidence="1">cv. AL8/78</strain>
    </source>
</reference>
<evidence type="ECO:0000313" key="2">
    <source>
        <dbReference type="Proteomes" id="UP000015105"/>
    </source>
</evidence>
<dbReference type="Proteomes" id="UP000015105">
    <property type="component" value="Chromosome 7D"/>
</dbReference>
<reference evidence="2" key="1">
    <citation type="journal article" date="2014" name="Science">
        <title>Ancient hybridizations among the ancestral genomes of bread wheat.</title>
        <authorList>
            <consortium name="International Wheat Genome Sequencing Consortium,"/>
            <person name="Marcussen T."/>
            <person name="Sandve S.R."/>
            <person name="Heier L."/>
            <person name="Spannagl M."/>
            <person name="Pfeifer M."/>
            <person name="Jakobsen K.S."/>
            <person name="Wulff B.B."/>
            <person name="Steuernagel B."/>
            <person name="Mayer K.F."/>
            <person name="Olsen O.A."/>
        </authorList>
    </citation>
    <scope>NUCLEOTIDE SEQUENCE [LARGE SCALE GENOMIC DNA]</scope>
    <source>
        <strain evidence="2">cv. AL8/78</strain>
    </source>
</reference>
<name>A0A453QV27_AEGTS</name>
<reference evidence="2" key="2">
    <citation type="journal article" date="2017" name="Nat. Plants">
        <title>The Aegilops tauschii genome reveals multiple impacts of transposons.</title>
        <authorList>
            <person name="Zhao G."/>
            <person name="Zou C."/>
            <person name="Li K."/>
            <person name="Wang K."/>
            <person name="Li T."/>
            <person name="Gao L."/>
            <person name="Zhang X."/>
            <person name="Wang H."/>
            <person name="Yang Z."/>
            <person name="Liu X."/>
            <person name="Jiang W."/>
            <person name="Mao L."/>
            <person name="Kong X."/>
            <person name="Jiao Y."/>
            <person name="Jia J."/>
        </authorList>
    </citation>
    <scope>NUCLEOTIDE SEQUENCE [LARGE SCALE GENOMIC DNA]</scope>
    <source>
        <strain evidence="2">cv. AL8/78</strain>
    </source>
</reference>
<dbReference type="STRING" id="200361.A0A453QV27"/>
<protein>
    <submittedName>
        <fullName evidence="1">Uncharacterized protein</fullName>
    </submittedName>
</protein>